<feature type="transmembrane region" description="Helical" evidence="2">
    <location>
        <begin position="198"/>
        <end position="218"/>
    </location>
</feature>
<feature type="transmembrane region" description="Helical" evidence="2">
    <location>
        <begin position="261"/>
        <end position="281"/>
    </location>
</feature>
<feature type="transmembrane region" description="Helical" evidence="2">
    <location>
        <begin position="386"/>
        <end position="409"/>
    </location>
</feature>
<feature type="transmembrane region" description="Helical" evidence="2">
    <location>
        <begin position="355"/>
        <end position="374"/>
    </location>
</feature>
<reference evidence="4" key="1">
    <citation type="submission" date="2010-08" db="EMBL/GenBank/DDBJ databases">
        <authorList>
            <consortium name="Caenorhabditis japonica Sequencing Consortium"/>
            <person name="Wilson R.K."/>
        </authorList>
    </citation>
    <scope>NUCLEOTIDE SEQUENCE [LARGE SCALE GENOMIC DNA]</scope>
    <source>
        <strain evidence="4">DF5081</strain>
    </source>
</reference>
<evidence type="ECO:0000313" key="3">
    <source>
        <dbReference type="EnsemblMetazoa" id="CJA31169b.1"/>
    </source>
</evidence>
<dbReference type="PANTHER" id="PTHR45757:SF6">
    <property type="entry name" value="MAJOR FACILITATOR SUPERFAMILY (MFS) PROFILE DOMAIN-CONTAINING PROTEIN"/>
    <property type="match status" value="1"/>
</dbReference>
<dbReference type="SUPFAM" id="SSF103473">
    <property type="entry name" value="MFS general substrate transporter"/>
    <property type="match status" value="1"/>
</dbReference>
<accession>A0A8R1I9D0</accession>
<dbReference type="Proteomes" id="UP000005237">
    <property type="component" value="Unassembled WGS sequence"/>
</dbReference>
<evidence type="ECO:0000313" key="4">
    <source>
        <dbReference type="Proteomes" id="UP000005237"/>
    </source>
</evidence>
<feature type="compositionally biased region" description="Polar residues" evidence="1">
    <location>
        <begin position="1"/>
        <end position="11"/>
    </location>
</feature>
<feature type="transmembrane region" description="Helical" evidence="2">
    <location>
        <begin position="130"/>
        <end position="152"/>
    </location>
</feature>
<keyword evidence="2" id="KW-0812">Transmembrane</keyword>
<name>A0A8R1I9D0_CAEJA</name>
<feature type="transmembrane region" description="Helical" evidence="2">
    <location>
        <begin position="330"/>
        <end position="349"/>
    </location>
</feature>
<dbReference type="Gene3D" id="1.20.1250.20">
    <property type="entry name" value="MFS general substrate transporter like domains"/>
    <property type="match status" value="2"/>
</dbReference>
<feature type="region of interest" description="Disordered" evidence="1">
    <location>
        <begin position="1"/>
        <end position="24"/>
    </location>
</feature>
<feature type="transmembrane region" description="Helical" evidence="2">
    <location>
        <begin position="106"/>
        <end position="124"/>
    </location>
</feature>
<protein>
    <submittedName>
        <fullName evidence="3">MFS domain-containing protein</fullName>
    </submittedName>
</protein>
<keyword evidence="2" id="KW-0472">Membrane</keyword>
<dbReference type="InterPro" id="IPR036259">
    <property type="entry name" value="MFS_trans_sf"/>
</dbReference>
<reference evidence="3" key="2">
    <citation type="submission" date="2022-06" db="UniProtKB">
        <authorList>
            <consortium name="EnsemblMetazoa"/>
        </authorList>
    </citation>
    <scope>IDENTIFICATION</scope>
    <source>
        <strain evidence="3">DF5081</strain>
    </source>
</reference>
<evidence type="ECO:0000256" key="1">
    <source>
        <dbReference type="SAM" id="MobiDB-lite"/>
    </source>
</evidence>
<keyword evidence="4" id="KW-1185">Reference proteome</keyword>
<dbReference type="InterPro" id="IPR011701">
    <property type="entry name" value="MFS"/>
</dbReference>
<dbReference type="GO" id="GO:0016020">
    <property type="term" value="C:membrane"/>
    <property type="evidence" value="ECO:0007669"/>
    <property type="project" value="TreeGrafter"/>
</dbReference>
<dbReference type="EnsemblMetazoa" id="CJA31169b.1">
    <property type="protein sequence ID" value="CJA31169b.1"/>
    <property type="gene ID" value="WBGene00207016"/>
</dbReference>
<feature type="transmembrane region" description="Helical" evidence="2">
    <location>
        <begin position="301"/>
        <end position="318"/>
    </location>
</feature>
<feature type="transmembrane region" description="Helical" evidence="2">
    <location>
        <begin position="164"/>
        <end position="186"/>
    </location>
</feature>
<dbReference type="GO" id="GO:0022857">
    <property type="term" value="F:transmembrane transporter activity"/>
    <property type="evidence" value="ECO:0007669"/>
    <property type="project" value="InterPro"/>
</dbReference>
<feature type="transmembrane region" description="Helical" evidence="2">
    <location>
        <begin position="421"/>
        <end position="443"/>
    </location>
</feature>
<proteinExistence type="predicted"/>
<dbReference type="PANTHER" id="PTHR45757">
    <property type="entry name" value="PROTEIN CBG23364-RELATED"/>
    <property type="match status" value="1"/>
</dbReference>
<dbReference type="Pfam" id="PF07690">
    <property type="entry name" value="MFS_1"/>
    <property type="match status" value="1"/>
</dbReference>
<dbReference type="AlphaFoldDB" id="A0A8R1I9D0"/>
<organism evidence="3 4">
    <name type="scientific">Caenorhabditis japonica</name>
    <dbReference type="NCBI Taxonomy" id="281687"/>
    <lineage>
        <taxon>Eukaryota</taxon>
        <taxon>Metazoa</taxon>
        <taxon>Ecdysozoa</taxon>
        <taxon>Nematoda</taxon>
        <taxon>Chromadorea</taxon>
        <taxon>Rhabditida</taxon>
        <taxon>Rhabditina</taxon>
        <taxon>Rhabditomorpha</taxon>
        <taxon>Rhabditoidea</taxon>
        <taxon>Rhabditidae</taxon>
        <taxon>Peloderinae</taxon>
        <taxon>Caenorhabditis</taxon>
    </lineage>
</organism>
<keyword evidence="2" id="KW-1133">Transmembrane helix</keyword>
<evidence type="ECO:0000256" key="2">
    <source>
        <dbReference type="SAM" id="Phobius"/>
    </source>
</evidence>
<sequence>MSSDASMLQQSKPHRQGTLVVPPYNAGTGLTRNRASSAPVVHEHIHNKDVCYPSNQAKLVRRFIRIFGRSNWRNYRPDPVSSPDYSIWHTVSVTDKSKMPPFTFRNVLTFYGAVSSIATLLIPVAVTSGYYLVIAARIFQGFGASILFSSIGSISEGWAPIAEISTYIAFLSAGFQLSNIITMPLSGMLCSSSLGWRAIYYIYGAAALIVTTVFFGFFRDTAHVHRNVSEKEMAKISHGRSAISGRKRVPYLAICKDKHVLAIWASALGGNMSLMTLMIYGPTYLNKALGLNVQETGLANSIPYILATLVKFVAGPLSDNLTSVPDTWKMIFFGAVSQGGMAVGFFVMALTRVKIIAQIAYTTAIVLAGVNMVGVVKCAQMVSRQYIHFVMAVNSMISWIAIFILPMIIGVLCPTHSPEEWAVFYIAGGIWVIIMNIPFPFLATTQAADFTKPGWGEKKSNGVVDSEL</sequence>